<dbReference type="OrthoDB" id="1303852at2759"/>
<evidence type="ECO:0000313" key="1">
    <source>
        <dbReference type="EMBL" id="KAG5592694.1"/>
    </source>
</evidence>
<keyword evidence="2" id="KW-1185">Reference proteome</keyword>
<accession>A0A9J5Y0R5</accession>
<dbReference type="AlphaFoldDB" id="A0A9J5Y0R5"/>
<dbReference type="Proteomes" id="UP000824120">
    <property type="component" value="Chromosome 8"/>
</dbReference>
<dbReference type="PANTHER" id="PTHR35218">
    <property type="entry name" value="RNASE H DOMAIN-CONTAINING PROTEIN"/>
    <property type="match status" value="1"/>
</dbReference>
<comment type="caution">
    <text evidence="1">The sequence shown here is derived from an EMBL/GenBank/DDBJ whole genome shotgun (WGS) entry which is preliminary data.</text>
</comment>
<proteinExistence type="predicted"/>
<protein>
    <submittedName>
        <fullName evidence="1">Uncharacterized protein</fullName>
    </submittedName>
</protein>
<organism evidence="1 2">
    <name type="scientific">Solanum commersonii</name>
    <name type="common">Commerson's wild potato</name>
    <name type="synonym">Commerson's nightshade</name>
    <dbReference type="NCBI Taxonomy" id="4109"/>
    <lineage>
        <taxon>Eukaryota</taxon>
        <taxon>Viridiplantae</taxon>
        <taxon>Streptophyta</taxon>
        <taxon>Embryophyta</taxon>
        <taxon>Tracheophyta</taxon>
        <taxon>Spermatophyta</taxon>
        <taxon>Magnoliopsida</taxon>
        <taxon>eudicotyledons</taxon>
        <taxon>Gunneridae</taxon>
        <taxon>Pentapetalae</taxon>
        <taxon>asterids</taxon>
        <taxon>lamiids</taxon>
        <taxon>Solanales</taxon>
        <taxon>Solanaceae</taxon>
        <taxon>Solanoideae</taxon>
        <taxon>Solaneae</taxon>
        <taxon>Solanum</taxon>
    </lineage>
</organism>
<evidence type="ECO:0000313" key="2">
    <source>
        <dbReference type="Proteomes" id="UP000824120"/>
    </source>
</evidence>
<dbReference type="EMBL" id="JACXVP010000008">
    <property type="protein sequence ID" value="KAG5592694.1"/>
    <property type="molecule type" value="Genomic_DNA"/>
</dbReference>
<reference evidence="1 2" key="1">
    <citation type="submission" date="2020-09" db="EMBL/GenBank/DDBJ databases">
        <title>De no assembly of potato wild relative species, Solanum commersonii.</title>
        <authorList>
            <person name="Cho K."/>
        </authorList>
    </citation>
    <scope>NUCLEOTIDE SEQUENCE [LARGE SCALE GENOMIC DNA]</scope>
    <source>
        <strain evidence="1">LZ3.2</strain>
        <tissue evidence="1">Leaf</tissue>
    </source>
</reference>
<sequence length="198" mass="22315">MPAIQGHPIMIPNPISMDIPPPSPLGENEGSMIPVPSGLFTEISSLQNSTLMLFPEKEDKKYTLNCPVALKKCSFDLRSPLNTALAKYAIVMTPTMYQSRFLNKENQGPYTPTMSGLLMNQPPSFIVWNSRGANSDDFKRNVKELIRSHSPYMVVLLETKMENHINFKDEFGFDDYYEVPAQGRSGVLCCFGFPAWLR</sequence>
<gene>
    <name evidence="1" type="ORF">H5410_043208</name>
</gene>
<name>A0A9J5Y0R5_SOLCO</name>
<dbReference type="PANTHER" id="PTHR35218:SF9">
    <property type="entry name" value="ENDONUCLEASE_EXONUCLEASE_PHOSPHATASE DOMAIN-CONTAINING PROTEIN"/>
    <property type="match status" value="1"/>
</dbReference>